<sequence>MFTHQSIKNIEIDPNIRTLSNNFVNEHQSKESLDISDLLKRKRVDGHDQEFVTISDEDICENNKETKVRSNVNKYEKNHKIIKK</sequence>
<reference evidence="1" key="1">
    <citation type="submission" date="2021-06" db="EMBL/GenBank/DDBJ databases">
        <authorList>
            <person name="Kallberg Y."/>
            <person name="Tangrot J."/>
            <person name="Rosling A."/>
        </authorList>
    </citation>
    <scope>NUCLEOTIDE SEQUENCE</scope>
    <source>
        <strain evidence="1">IN212</strain>
    </source>
</reference>
<dbReference type="Proteomes" id="UP000789396">
    <property type="component" value="Unassembled WGS sequence"/>
</dbReference>
<organism evidence="1 2">
    <name type="scientific">Racocetra fulgida</name>
    <dbReference type="NCBI Taxonomy" id="60492"/>
    <lineage>
        <taxon>Eukaryota</taxon>
        <taxon>Fungi</taxon>
        <taxon>Fungi incertae sedis</taxon>
        <taxon>Mucoromycota</taxon>
        <taxon>Glomeromycotina</taxon>
        <taxon>Glomeromycetes</taxon>
        <taxon>Diversisporales</taxon>
        <taxon>Gigasporaceae</taxon>
        <taxon>Racocetra</taxon>
    </lineage>
</organism>
<proteinExistence type="predicted"/>
<protein>
    <submittedName>
        <fullName evidence="1">9244_t:CDS:1</fullName>
    </submittedName>
</protein>
<comment type="caution">
    <text evidence="1">The sequence shown here is derived from an EMBL/GenBank/DDBJ whole genome shotgun (WGS) entry which is preliminary data.</text>
</comment>
<dbReference type="AlphaFoldDB" id="A0A9N9HKU3"/>
<evidence type="ECO:0000313" key="1">
    <source>
        <dbReference type="EMBL" id="CAG8692455.1"/>
    </source>
</evidence>
<name>A0A9N9HKU3_9GLOM</name>
<evidence type="ECO:0000313" key="2">
    <source>
        <dbReference type="Proteomes" id="UP000789396"/>
    </source>
</evidence>
<keyword evidence="2" id="KW-1185">Reference proteome</keyword>
<feature type="non-terminal residue" evidence="1">
    <location>
        <position position="84"/>
    </location>
</feature>
<dbReference type="EMBL" id="CAJVPZ010019163">
    <property type="protein sequence ID" value="CAG8692455.1"/>
    <property type="molecule type" value="Genomic_DNA"/>
</dbReference>
<accession>A0A9N9HKU3</accession>
<gene>
    <name evidence="1" type="ORF">RFULGI_LOCUS10053</name>
</gene>